<dbReference type="EMBL" id="LUEZ02000100">
    <property type="protein sequence ID" value="RDB14510.1"/>
    <property type="molecule type" value="Genomic_DNA"/>
</dbReference>
<gene>
    <name evidence="1" type="ORF">Hypma_016616</name>
</gene>
<dbReference type="InParanoid" id="A0A369J051"/>
<evidence type="ECO:0000313" key="1">
    <source>
        <dbReference type="EMBL" id="RDB14510.1"/>
    </source>
</evidence>
<evidence type="ECO:0000313" key="2">
    <source>
        <dbReference type="Proteomes" id="UP000076154"/>
    </source>
</evidence>
<comment type="caution">
    <text evidence="1">The sequence shown here is derived from an EMBL/GenBank/DDBJ whole genome shotgun (WGS) entry which is preliminary data.</text>
</comment>
<reference evidence="1" key="1">
    <citation type="submission" date="2018-04" db="EMBL/GenBank/DDBJ databases">
        <title>Whole genome sequencing of Hypsizygus marmoreus.</title>
        <authorList>
            <person name="Choi I.-G."/>
            <person name="Min B."/>
            <person name="Kim J.-G."/>
            <person name="Kim S."/>
            <person name="Oh Y.-L."/>
            <person name="Kong W.-S."/>
            <person name="Park H."/>
            <person name="Jeong J."/>
            <person name="Song E.-S."/>
        </authorList>
    </citation>
    <scope>NUCLEOTIDE SEQUENCE [LARGE SCALE GENOMIC DNA]</scope>
    <source>
        <strain evidence="1">51987-8</strain>
    </source>
</reference>
<proteinExistence type="predicted"/>
<name>A0A369J051_HYPMA</name>
<organism evidence="1 2">
    <name type="scientific">Hypsizygus marmoreus</name>
    <name type="common">White beech mushroom</name>
    <name type="synonym">Agaricus marmoreus</name>
    <dbReference type="NCBI Taxonomy" id="39966"/>
    <lineage>
        <taxon>Eukaryota</taxon>
        <taxon>Fungi</taxon>
        <taxon>Dikarya</taxon>
        <taxon>Basidiomycota</taxon>
        <taxon>Agaricomycotina</taxon>
        <taxon>Agaricomycetes</taxon>
        <taxon>Agaricomycetidae</taxon>
        <taxon>Agaricales</taxon>
        <taxon>Tricholomatineae</taxon>
        <taxon>Lyophyllaceae</taxon>
        <taxon>Hypsizygus</taxon>
    </lineage>
</organism>
<protein>
    <submittedName>
        <fullName evidence="1">Uncharacterized protein</fullName>
    </submittedName>
</protein>
<keyword evidence="2" id="KW-1185">Reference proteome</keyword>
<dbReference type="AlphaFoldDB" id="A0A369J051"/>
<dbReference type="Proteomes" id="UP000076154">
    <property type="component" value="Unassembled WGS sequence"/>
</dbReference>
<sequence length="217" mass="23966">MEPNPSQPVNLPQFIQPPFPPYYLHEGPIGAPPDANEHRTIPQFPIPVNGPVFHNNPIVIPSHVSSSYILVPHPIISPYPVFACYPDLKPKPDVMPRRRVIHMNLPCDDAGDNPTDEELLKARLALYTQHTLAAQDLLALTNELLANSDFTGEVSVPFPPNADLNCHLRAFRITQQFFQTHVDAATAALRTIEADVAHLEAHRVSLKPDGDSPPPDA</sequence>
<accession>A0A369J051</accession>